<dbReference type="Gene3D" id="3.60.110.10">
    <property type="entry name" value="Carbon-nitrogen hydrolase"/>
    <property type="match status" value="1"/>
</dbReference>
<accession>A0A378U5B6</accession>
<dbReference type="InterPro" id="IPR036526">
    <property type="entry name" value="C-N_Hydrolase_sf"/>
</dbReference>
<dbReference type="EC" id="3.5.-.-" evidence="3"/>
<gene>
    <name evidence="3" type="ORF">NCTC1542_00165</name>
</gene>
<evidence type="ECO:0000313" key="3">
    <source>
        <dbReference type="EMBL" id="STZ72628.1"/>
    </source>
</evidence>
<dbReference type="PANTHER" id="PTHR23088">
    <property type="entry name" value="NITRILASE-RELATED"/>
    <property type="match status" value="1"/>
</dbReference>
<sequence>MTVTVDDVVLGVATCYDVRFPALFQQLAIAGATAILLPASWGAGPGKAEQWDVLVRARALDSGSWIVGCDQADPKASDVQVDSAAPTGVGCSLIADPLGRVTAALAAAPGLIFADVDPAAAIHTRGITGVLTNRTEF</sequence>
<feature type="domain" description="CN hydrolase" evidence="2">
    <location>
        <begin position="1"/>
        <end position="118"/>
    </location>
</feature>
<name>A0A378U5B6_MYCFO</name>
<evidence type="ECO:0000256" key="1">
    <source>
        <dbReference type="ARBA" id="ARBA00010613"/>
    </source>
</evidence>
<dbReference type="PANTHER" id="PTHR23088:SF27">
    <property type="entry name" value="DEAMINATED GLUTATHIONE AMIDASE"/>
    <property type="match status" value="1"/>
</dbReference>
<proteinExistence type="inferred from homology"/>
<reference evidence="3 4" key="1">
    <citation type="submission" date="2018-06" db="EMBL/GenBank/DDBJ databases">
        <authorList>
            <consortium name="Pathogen Informatics"/>
            <person name="Doyle S."/>
        </authorList>
    </citation>
    <scope>NUCLEOTIDE SEQUENCE [LARGE SCALE GENOMIC DNA]</scope>
    <source>
        <strain evidence="3 4">NCTC1542</strain>
    </source>
</reference>
<evidence type="ECO:0000259" key="2">
    <source>
        <dbReference type="PROSITE" id="PS50263"/>
    </source>
</evidence>
<evidence type="ECO:0000313" key="4">
    <source>
        <dbReference type="Proteomes" id="UP000255389"/>
    </source>
</evidence>
<dbReference type="EMBL" id="UGQY01000001">
    <property type="protein sequence ID" value="STZ72628.1"/>
    <property type="molecule type" value="Genomic_DNA"/>
</dbReference>
<dbReference type="PROSITE" id="PS01227">
    <property type="entry name" value="UPF0012"/>
    <property type="match status" value="1"/>
</dbReference>
<dbReference type="SUPFAM" id="SSF56317">
    <property type="entry name" value="Carbon-nitrogen hydrolase"/>
    <property type="match status" value="1"/>
</dbReference>
<dbReference type="PROSITE" id="PS50263">
    <property type="entry name" value="CN_HYDROLASE"/>
    <property type="match status" value="1"/>
</dbReference>
<organism evidence="3 4">
    <name type="scientific">Mycolicibacterium fortuitum</name>
    <name type="common">Mycobacterium fortuitum</name>
    <dbReference type="NCBI Taxonomy" id="1766"/>
    <lineage>
        <taxon>Bacteria</taxon>
        <taxon>Bacillati</taxon>
        <taxon>Actinomycetota</taxon>
        <taxon>Actinomycetes</taxon>
        <taxon>Mycobacteriales</taxon>
        <taxon>Mycobacteriaceae</taxon>
        <taxon>Mycolicibacterium</taxon>
    </lineage>
</organism>
<dbReference type="InterPro" id="IPR001110">
    <property type="entry name" value="UPF0012_CS"/>
</dbReference>
<dbReference type="AlphaFoldDB" id="A0A378U5B6"/>
<comment type="similarity">
    <text evidence="1">Belongs to the carbon-nitrogen hydrolase superfamily. NIT1/NIT2 family.</text>
</comment>
<protein>
    <submittedName>
        <fullName evidence="3">Amidohydrolase</fullName>
        <ecNumber evidence="3">3.5.-.-</ecNumber>
    </submittedName>
</protein>
<dbReference type="GO" id="GO:0016787">
    <property type="term" value="F:hydrolase activity"/>
    <property type="evidence" value="ECO:0007669"/>
    <property type="project" value="UniProtKB-KW"/>
</dbReference>
<keyword evidence="3" id="KW-0378">Hydrolase</keyword>
<dbReference type="Pfam" id="PF00795">
    <property type="entry name" value="CN_hydrolase"/>
    <property type="match status" value="1"/>
</dbReference>
<dbReference type="Proteomes" id="UP000255389">
    <property type="component" value="Unassembled WGS sequence"/>
</dbReference>
<dbReference type="InterPro" id="IPR003010">
    <property type="entry name" value="C-N_Hydrolase"/>
</dbReference>